<dbReference type="GO" id="GO:0008355">
    <property type="term" value="P:olfactory learning"/>
    <property type="evidence" value="ECO:0007669"/>
    <property type="project" value="EnsemblMetazoa"/>
</dbReference>
<dbReference type="EMBL" id="WUAV01000003">
    <property type="protein sequence ID" value="KAF1761200.1"/>
    <property type="molecule type" value="Genomic_DNA"/>
</dbReference>
<dbReference type="InterPro" id="IPR052408">
    <property type="entry name" value="Exonuclease_MUT-7-like"/>
</dbReference>
<dbReference type="GO" id="GO:1990633">
    <property type="term" value="C:mutator focus"/>
    <property type="evidence" value="ECO:0007669"/>
    <property type="project" value="EnsemblMetazoa"/>
</dbReference>
<dbReference type="InterPro" id="IPR012337">
    <property type="entry name" value="RNaseH-like_sf"/>
</dbReference>
<dbReference type="KEGG" id="crq:GCK72_009454"/>
<organism evidence="5 6">
    <name type="scientific">Caenorhabditis remanei</name>
    <name type="common">Caenorhabditis vulgaris</name>
    <dbReference type="NCBI Taxonomy" id="31234"/>
    <lineage>
        <taxon>Eukaryota</taxon>
        <taxon>Metazoa</taxon>
        <taxon>Ecdysozoa</taxon>
        <taxon>Nematoda</taxon>
        <taxon>Chromadorea</taxon>
        <taxon>Rhabditida</taxon>
        <taxon>Rhabditina</taxon>
        <taxon>Rhabditomorpha</taxon>
        <taxon>Rhabditoidea</taxon>
        <taxon>Rhabditidae</taxon>
        <taxon>Peloderinae</taxon>
        <taxon>Caenorhabditis</taxon>
    </lineage>
</organism>
<evidence type="ECO:0000259" key="4">
    <source>
        <dbReference type="SMART" id="SM00474"/>
    </source>
</evidence>
<reference evidence="5 6" key="1">
    <citation type="submission" date="2019-12" db="EMBL/GenBank/DDBJ databases">
        <title>Chromosome-level assembly of the Caenorhabditis remanei genome.</title>
        <authorList>
            <person name="Teterina A.A."/>
            <person name="Willis J.H."/>
            <person name="Phillips P.C."/>
        </authorList>
    </citation>
    <scope>NUCLEOTIDE SEQUENCE [LARGE SCALE GENOMIC DNA]</scope>
    <source>
        <strain evidence="5 6">PX506</strain>
        <tissue evidence="5">Whole organism</tissue>
    </source>
</reference>
<dbReference type="Proteomes" id="UP000483820">
    <property type="component" value="Chromosome III"/>
</dbReference>
<dbReference type="PANTHER" id="PTHR47765">
    <property type="entry name" value="3'-5' EXONUCLEASE DOMAIN-CONTAINING PROTEIN"/>
    <property type="match status" value="1"/>
</dbReference>
<dbReference type="PANTHER" id="PTHR47765:SF2">
    <property type="entry name" value="EXONUCLEASE MUT-7 HOMOLOG"/>
    <property type="match status" value="1"/>
</dbReference>
<protein>
    <recommendedName>
        <fullName evidence="4">3'-5' exonuclease domain-containing protein</fullName>
    </recommendedName>
</protein>
<comment type="caution">
    <text evidence="5">The sequence shown here is derived from an EMBL/GenBank/DDBJ whole genome shotgun (WGS) entry which is preliminary data.</text>
</comment>
<dbReference type="RefSeq" id="XP_003113119.2">
    <property type="nucleotide sequence ID" value="XM_003113071.2"/>
</dbReference>
<evidence type="ECO:0000256" key="2">
    <source>
        <dbReference type="ARBA" id="ARBA00022801"/>
    </source>
</evidence>
<feature type="domain" description="3'-5' exonuclease" evidence="4">
    <location>
        <begin position="419"/>
        <end position="620"/>
    </location>
</feature>
<evidence type="ECO:0000256" key="1">
    <source>
        <dbReference type="ARBA" id="ARBA00022722"/>
    </source>
</evidence>
<evidence type="ECO:0000313" key="6">
    <source>
        <dbReference type="Proteomes" id="UP000483820"/>
    </source>
</evidence>
<dbReference type="GO" id="GO:0008408">
    <property type="term" value="F:3'-5' exonuclease activity"/>
    <property type="evidence" value="ECO:0007669"/>
    <property type="project" value="InterPro"/>
</dbReference>
<dbReference type="GO" id="GO:0005634">
    <property type="term" value="C:nucleus"/>
    <property type="evidence" value="ECO:0007669"/>
    <property type="project" value="EnsemblMetazoa"/>
</dbReference>
<dbReference type="GeneID" id="9814678"/>
<dbReference type="GO" id="GO:0006139">
    <property type="term" value="P:nucleobase-containing compound metabolic process"/>
    <property type="evidence" value="ECO:0007669"/>
    <property type="project" value="InterPro"/>
</dbReference>
<dbReference type="GO" id="GO:0003676">
    <property type="term" value="F:nucleic acid binding"/>
    <property type="evidence" value="ECO:0007669"/>
    <property type="project" value="InterPro"/>
</dbReference>
<proteinExistence type="predicted"/>
<evidence type="ECO:0000256" key="3">
    <source>
        <dbReference type="ARBA" id="ARBA00022839"/>
    </source>
</evidence>
<evidence type="ECO:0000313" key="5">
    <source>
        <dbReference type="EMBL" id="KAF1761200.1"/>
    </source>
</evidence>
<dbReference type="CTD" id="9814678"/>
<dbReference type="Pfam" id="PF01612">
    <property type="entry name" value="DNA_pol_A_exo1"/>
    <property type="match status" value="1"/>
</dbReference>
<accession>A0A6A5H090</accession>
<dbReference type="Gene3D" id="3.30.420.10">
    <property type="entry name" value="Ribonuclease H-like superfamily/Ribonuclease H"/>
    <property type="match status" value="1"/>
</dbReference>
<dbReference type="InterPro" id="IPR036397">
    <property type="entry name" value="RNaseH_sf"/>
</dbReference>
<dbReference type="CDD" id="cd06146">
    <property type="entry name" value="mut-7_like_exo"/>
    <property type="match status" value="1"/>
</dbReference>
<keyword evidence="3" id="KW-0269">Exonuclease</keyword>
<name>A0A6A5H090_CAERE</name>
<dbReference type="GO" id="GO:0005829">
    <property type="term" value="C:cytosol"/>
    <property type="evidence" value="ECO:0007669"/>
    <property type="project" value="EnsemblMetazoa"/>
</dbReference>
<dbReference type="InterPro" id="IPR002562">
    <property type="entry name" value="3'-5'_exonuclease_dom"/>
</dbReference>
<dbReference type="GO" id="GO:0035194">
    <property type="term" value="P:regulatory ncRNA-mediated post-transcriptional gene silencing"/>
    <property type="evidence" value="ECO:0007669"/>
    <property type="project" value="EnsemblMetazoa"/>
</dbReference>
<gene>
    <name evidence="5" type="ORF">GCK72_009454</name>
</gene>
<sequence length="943" mass="109896">MSYDPPIGLLTGREKKLAKKAKYGQGYPEPIKSRREELKKLMMNEPIEIREIKVRAKNMEFFDEDYNKRENMYSMVIEMMKAMPDKTKSNGESLAKWYLEDFDLWLQKSGREKMLRDEFLKDPIIRTNALKACHVEQKTLLSRIFDISQETLMKDVTELLQTNIAKGEFIKAARLAVKYQLSDTLDFGTLARPLIISGQNKEAYELMQGCKRMQIDFVKFLDEFVGMSRTAIEQDLLQYEDKHGTVSSSKFGSVDHDKLISSVLSKVSLEYNFERDLAKYAPNHAQNASFKNLKHKISQRYPTDGAKQEMSDENYFQDMVATLQNHPDVQEQILFYLWSSNVEMKQIDAISIAIHLEINDKRSKQIPGKMRDFFGSEAMTEEQQKILKEARILLEKRTMVRTPQENEQLYVYEDNRCPIYMITTESEMKNLCTEIQLLSEDPKPVYVGFDSEWKPSNLTSINSSKIAIIQLYFKDKVYLVDCVQLEEKRLPDERWQEFARQLFGSKKLKIIGFDMRNDLDAIIALPALRETLAIDSIQNCFDLKRLAENICEIDMEILDLKRKTFKLADLTQSLLGQTLDKTEQCSNWQSRPLRKNQLLYAALDAVVVVLTFEKILEITLEKNSEIDIIEIRKHSNVLAPKKEKCQKAHRKLKNIPWLEICELLSRHCDKSRPFKRPHEMKVIVDTMLLGFGKHLRFVFLNIQDEFISRRIGVDVYLPRDVADFKDKLKLINRLGGDYRRLIITVPSKSFTALREEYARDLFAMPELNNKPPMDQLIDFCDKFNVEVRPEDEYLCCIECNSRLQIKFPGPVLHFLHQYNVIHVQNVYRADMSQFPLEDWWNRMLQLNPDNYDGIVVKMSRPTPKSKWIVATVPTGCLHITRQTVIHNNLPDGVEVKIQKVPDDEFQRPNLCFYVCGDCGTVAYDGRASHQNSKTSQSNDKHLI</sequence>
<dbReference type="SMART" id="SM00474">
    <property type="entry name" value="35EXOc"/>
    <property type="match status" value="1"/>
</dbReference>
<keyword evidence="1" id="KW-0540">Nuclease</keyword>
<keyword evidence="2" id="KW-0378">Hydrolase</keyword>
<dbReference type="InterPro" id="IPR037432">
    <property type="entry name" value="Mut-7_DEDDy_dom"/>
</dbReference>
<dbReference type="AlphaFoldDB" id="A0A6A5H090"/>
<dbReference type="SUPFAM" id="SSF53098">
    <property type="entry name" value="Ribonuclease H-like"/>
    <property type="match status" value="1"/>
</dbReference>